<dbReference type="EMBL" id="LAZR01037627">
    <property type="protein sequence ID" value="KKL21707.1"/>
    <property type="molecule type" value="Genomic_DNA"/>
</dbReference>
<organism evidence="2">
    <name type="scientific">marine sediment metagenome</name>
    <dbReference type="NCBI Taxonomy" id="412755"/>
    <lineage>
        <taxon>unclassified sequences</taxon>
        <taxon>metagenomes</taxon>
        <taxon>ecological metagenomes</taxon>
    </lineage>
</organism>
<comment type="caution">
    <text evidence="2">The sequence shown here is derived from an EMBL/GenBank/DDBJ whole genome shotgun (WGS) entry which is preliminary data.</text>
</comment>
<proteinExistence type="predicted"/>
<sequence length="277" mass="28793">MPLIAGSMKRGELTIAQGAQIFTAESQAELVAALAASVAANGDVILLPRGGIEVSSTVIVAVSGVRIIAVDDGLNPLVRGEFNGIFAAAGFVDGPAVQVTAPCSLEGIGFVSRDTGATFFDGAALLLGGNADANPFGVWLHGCRFPKWGLDNRIGLAIEGSSDCLVEECTFEGVGSAFAAGMYIQGAMQNLTIRNNYFRQCTAAVKCGTFTGSPDGPHLFMHGNFVEDGLMLDTDGNPGLGLIADNYSELTTGTTYDRAVATLQGVGWQFSGNHYKE</sequence>
<protein>
    <recommendedName>
        <fullName evidence="1">Right handed beta helix domain-containing protein</fullName>
    </recommendedName>
</protein>
<name>A0A0F9C5Z8_9ZZZZ</name>
<dbReference type="InterPro" id="IPR012334">
    <property type="entry name" value="Pectin_lyas_fold"/>
</dbReference>
<feature type="domain" description="Right handed beta helix" evidence="1">
    <location>
        <begin position="141"/>
        <end position="206"/>
    </location>
</feature>
<dbReference type="InterPro" id="IPR039448">
    <property type="entry name" value="Beta_helix"/>
</dbReference>
<accession>A0A0F9C5Z8</accession>
<reference evidence="2" key="1">
    <citation type="journal article" date="2015" name="Nature">
        <title>Complex archaea that bridge the gap between prokaryotes and eukaryotes.</title>
        <authorList>
            <person name="Spang A."/>
            <person name="Saw J.H."/>
            <person name="Jorgensen S.L."/>
            <person name="Zaremba-Niedzwiedzka K."/>
            <person name="Martijn J."/>
            <person name="Lind A.E."/>
            <person name="van Eijk R."/>
            <person name="Schleper C."/>
            <person name="Guy L."/>
            <person name="Ettema T.J."/>
        </authorList>
    </citation>
    <scope>NUCLEOTIDE SEQUENCE</scope>
</reference>
<dbReference type="Pfam" id="PF13229">
    <property type="entry name" value="Beta_helix"/>
    <property type="match status" value="1"/>
</dbReference>
<gene>
    <name evidence="2" type="ORF">LCGC14_2442730</name>
</gene>
<dbReference type="SUPFAM" id="SSF51126">
    <property type="entry name" value="Pectin lyase-like"/>
    <property type="match status" value="1"/>
</dbReference>
<dbReference type="AlphaFoldDB" id="A0A0F9C5Z8"/>
<dbReference type="Gene3D" id="2.160.20.10">
    <property type="entry name" value="Single-stranded right-handed beta-helix, Pectin lyase-like"/>
    <property type="match status" value="1"/>
</dbReference>
<dbReference type="InterPro" id="IPR011050">
    <property type="entry name" value="Pectin_lyase_fold/virulence"/>
</dbReference>
<evidence type="ECO:0000259" key="1">
    <source>
        <dbReference type="Pfam" id="PF13229"/>
    </source>
</evidence>
<evidence type="ECO:0000313" key="2">
    <source>
        <dbReference type="EMBL" id="KKL21707.1"/>
    </source>
</evidence>